<sequence length="1002" mass="108904">MTAMTHSSVRQPHTSQGTTRNARLLDAVIRGDEEDVQRLLEAHADVNVTDATGRSAIACAITGENWSTADASDASFMTPGRLNVIRLLVEHPHISLYSLNAPQEAMNGATPLGVATWLNAPEVVRILIETSAGAVSVNGMDGHEATALMCKSRTCLGVSEHRAYHISIHASDAARDGTVELVKFLLSNGARPDYRDSNHHTSIQYCLKHAQVLWLCEDALRRLRTREAQSDNRRKLSSSALADVDALLLDDAHLSDVHTYPPPHFFARSDILEARKNIINAIISADLPVLRSLLFPPPLPSSDASQSSLVTPAPVLVNHPDAQDWSPIHYCVSVRLPSVDVLDTLYRAGADVSLFSKTGSCTPLHCLARKKRGPDSFRSPAMTRLLYQFVVHIVCDLKAPLAALDPNGETCIHIAAEHGDSAEVLRALLDCDTDGTVRDVRNSRGLTAVEVSRSEFHALFGTHDGSLRSSSSASLRTVRPLHSYSSVPSICSFVTDSPIVRPHFPLSYSSALPPSLANAEDETLSSSADRILRDLRFISSELCQPSHTLVADIANLDSILRKTAARSSDLLSRWRTKVDEARDGLHGAQDTWAKIDSLLDTVSQAVEDKAVKEREERDKVWPLEPHGRSRSGTTVSGDSQLTAVSDDNIEDAGSDIDRFIDNTDAAYGGLAWPPTFDADASSIHNGRFVSDAASTRGLGHMRLKSYKSTGDLHRTSPPLLQRSSPTRALARRPRADTLVGVVRNERGDGDSGSGSGKDKDGVQTQTQKGGTSSRFKAWFKRKILSDRTAEKPLPVVPRTSTEPRPSLTTLCEKDEGAEKEGSSPPSEEEQRVSYRALAAAGKDLARIDECISNTDKFIASAYRCIVQTEQSITKAIKTREALIYDHRFANTVDAGIEAVFSWRASDAPSTDVVINPIEIALPLSTALSVSVNSSAGSSVTSLSSTLDAEDIDEDTRGLQHLLKHKIVGKVDLALEEVEKVEVWLKVVKSVVRGVQRRVDVAM</sequence>
<evidence type="ECO:0008006" key="7">
    <source>
        <dbReference type="Google" id="ProtNLM"/>
    </source>
</evidence>
<organism evidence="5 6">
    <name type="scientific">Heterobasidion irregulare (strain TC 32-1)</name>
    <dbReference type="NCBI Taxonomy" id="747525"/>
    <lineage>
        <taxon>Eukaryota</taxon>
        <taxon>Fungi</taxon>
        <taxon>Dikarya</taxon>
        <taxon>Basidiomycota</taxon>
        <taxon>Agaricomycotina</taxon>
        <taxon>Agaricomycetes</taxon>
        <taxon>Russulales</taxon>
        <taxon>Bondarzewiaceae</taxon>
        <taxon>Heterobasidion</taxon>
        <taxon>Heterobasidion annosum species complex</taxon>
    </lineage>
</organism>
<dbReference type="Proteomes" id="UP000030671">
    <property type="component" value="Unassembled WGS sequence"/>
</dbReference>
<dbReference type="OrthoDB" id="539213at2759"/>
<dbReference type="Gene3D" id="1.25.40.20">
    <property type="entry name" value="Ankyrin repeat-containing domain"/>
    <property type="match status" value="2"/>
</dbReference>
<dbReference type="STRING" id="747525.W4KB35"/>
<proteinExistence type="predicted"/>
<feature type="region of interest" description="Disordered" evidence="4">
    <location>
        <begin position="790"/>
        <end position="831"/>
    </location>
</feature>
<feature type="compositionally biased region" description="Polar residues" evidence="4">
    <location>
        <begin position="630"/>
        <end position="645"/>
    </location>
</feature>
<feature type="compositionally biased region" description="Basic and acidic residues" evidence="4">
    <location>
        <begin position="811"/>
        <end position="821"/>
    </location>
</feature>
<feature type="compositionally biased region" description="Basic and acidic residues" evidence="4">
    <location>
        <begin position="613"/>
        <end position="627"/>
    </location>
</feature>
<protein>
    <recommendedName>
        <fullName evidence="7">Ankyrin</fullName>
    </recommendedName>
</protein>
<feature type="compositionally biased region" description="Polar residues" evidence="4">
    <location>
        <begin position="762"/>
        <end position="773"/>
    </location>
</feature>
<dbReference type="KEGG" id="hir:HETIRDRAFT_433727"/>
<feature type="region of interest" description="Disordered" evidence="4">
    <location>
        <begin position="706"/>
        <end position="773"/>
    </location>
</feature>
<dbReference type="InterPro" id="IPR036770">
    <property type="entry name" value="Ankyrin_rpt-contain_sf"/>
</dbReference>
<evidence type="ECO:0000256" key="1">
    <source>
        <dbReference type="ARBA" id="ARBA00022737"/>
    </source>
</evidence>
<accession>W4KB35</accession>
<feature type="repeat" description="ANK" evidence="3">
    <location>
        <begin position="173"/>
        <end position="197"/>
    </location>
</feature>
<reference evidence="5 6" key="1">
    <citation type="journal article" date="2012" name="New Phytol.">
        <title>Insight into trade-off between wood decay and parasitism from the genome of a fungal forest pathogen.</title>
        <authorList>
            <person name="Olson A."/>
            <person name="Aerts A."/>
            <person name="Asiegbu F."/>
            <person name="Belbahri L."/>
            <person name="Bouzid O."/>
            <person name="Broberg A."/>
            <person name="Canback B."/>
            <person name="Coutinho P.M."/>
            <person name="Cullen D."/>
            <person name="Dalman K."/>
            <person name="Deflorio G."/>
            <person name="van Diepen L.T."/>
            <person name="Dunand C."/>
            <person name="Duplessis S."/>
            <person name="Durling M."/>
            <person name="Gonthier P."/>
            <person name="Grimwood J."/>
            <person name="Fossdal C.G."/>
            <person name="Hansson D."/>
            <person name="Henrissat B."/>
            <person name="Hietala A."/>
            <person name="Himmelstrand K."/>
            <person name="Hoffmeister D."/>
            <person name="Hogberg N."/>
            <person name="James T.Y."/>
            <person name="Karlsson M."/>
            <person name="Kohler A."/>
            <person name="Kues U."/>
            <person name="Lee Y.H."/>
            <person name="Lin Y.C."/>
            <person name="Lind M."/>
            <person name="Lindquist E."/>
            <person name="Lombard V."/>
            <person name="Lucas S."/>
            <person name="Lunden K."/>
            <person name="Morin E."/>
            <person name="Murat C."/>
            <person name="Park J."/>
            <person name="Raffaello T."/>
            <person name="Rouze P."/>
            <person name="Salamov A."/>
            <person name="Schmutz J."/>
            <person name="Solheim H."/>
            <person name="Stahlberg J."/>
            <person name="Velez H."/>
            <person name="de Vries R.P."/>
            <person name="Wiebenga A."/>
            <person name="Woodward S."/>
            <person name="Yakovlev I."/>
            <person name="Garbelotto M."/>
            <person name="Martin F."/>
            <person name="Grigoriev I.V."/>
            <person name="Stenlid J."/>
        </authorList>
    </citation>
    <scope>NUCLEOTIDE SEQUENCE [LARGE SCALE GENOMIC DNA]</scope>
    <source>
        <strain evidence="5 6">TC 32-1</strain>
    </source>
</reference>
<dbReference type="GeneID" id="20674696"/>
<dbReference type="HOGENOM" id="CLU_013983_0_0_1"/>
<dbReference type="AlphaFoldDB" id="W4KB35"/>
<feature type="region of interest" description="Disordered" evidence="4">
    <location>
        <begin position="613"/>
        <end position="648"/>
    </location>
</feature>
<evidence type="ECO:0000313" key="5">
    <source>
        <dbReference type="EMBL" id="ETW83008.1"/>
    </source>
</evidence>
<dbReference type="RefSeq" id="XP_009545300.1">
    <property type="nucleotide sequence ID" value="XM_009547005.1"/>
</dbReference>
<dbReference type="EMBL" id="KI925457">
    <property type="protein sequence ID" value="ETW83008.1"/>
    <property type="molecule type" value="Genomic_DNA"/>
</dbReference>
<dbReference type="eggNOG" id="KOG0504">
    <property type="taxonomic scope" value="Eukaryota"/>
</dbReference>
<keyword evidence="1" id="KW-0677">Repeat</keyword>
<evidence type="ECO:0000256" key="3">
    <source>
        <dbReference type="PROSITE-ProRule" id="PRU00023"/>
    </source>
</evidence>
<dbReference type="PROSITE" id="PS50297">
    <property type="entry name" value="ANK_REP_REGION"/>
    <property type="match status" value="1"/>
</dbReference>
<dbReference type="Pfam" id="PF00023">
    <property type="entry name" value="Ank"/>
    <property type="match status" value="1"/>
</dbReference>
<dbReference type="InterPro" id="IPR002110">
    <property type="entry name" value="Ankyrin_rpt"/>
</dbReference>
<name>W4KB35_HETIT</name>
<evidence type="ECO:0000313" key="6">
    <source>
        <dbReference type="Proteomes" id="UP000030671"/>
    </source>
</evidence>
<gene>
    <name evidence="5" type="ORF">HETIRDRAFT_433727</name>
</gene>
<evidence type="ECO:0000256" key="4">
    <source>
        <dbReference type="SAM" id="MobiDB-lite"/>
    </source>
</evidence>
<feature type="compositionally biased region" description="Polar residues" evidence="4">
    <location>
        <begin position="798"/>
        <end position="809"/>
    </location>
</feature>
<dbReference type="PROSITE" id="PS50088">
    <property type="entry name" value="ANK_REPEAT"/>
    <property type="match status" value="2"/>
</dbReference>
<dbReference type="InParanoid" id="W4KB35"/>
<evidence type="ECO:0000256" key="2">
    <source>
        <dbReference type="ARBA" id="ARBA00023043"/>
    </source>
</evidence>
<dbReference type="PANTHER" id="PTHR24173">
    <property type="entry name" value="ANKYRIN REPEAT CONTAINING"/>
    <property type="match status" value="1"/>
</dbReference>
<keyword evidence="6" id="KW-1185">Reference proteome</keyword>
<feature type="repeat" description="ANK" evidence="3">
    <location>
        <begin position="407"/>
        <end position="440"/>
    </location>
</feature>
<keyword evidence="2 3" id="KW-0040">ANK repeat</keyword>
<feature type="region of interest" description="Disordered" evidence="4">
    <location>
        <begin position="1"/>
        <end position="20"/>
    </location>
</feature>
<dbReference type="SMART" id="SM00248">
    <property type="entry name" value="ANK"/>
    <property type="match status" value="7"/>
</dbReference>
<dbReference type="SUPFAM" id="SSF48403">
    <property type="entry name" value="Ankyrin repeat"/>
    <property type="match status" value="1"/>
</dbReference>
<dbReference type="PANTHER" id="PTHR24173:SF74">
    <property type="entry name" value="ANKYRIN REPEAT DOMAIN-CONTAINING PROTEIN 16"/>
    <property type="match status" value="1"/>
</dbReference>